<dbReference type="STRING" id="765915.A0A1Y2I3V9"/>
<dbReference type="AlphaFoldDB" id="A0A1Y2I3V9"/>
<evidence type="ECO:0000313" key="3">
    <source>
        <dbReference type="Proteomes" id="UP000193411"/>
    </source>
</evidence>
<name>A0A1Y2I3V9_9FUNG</name>
<dbReference type="SUPFAM" id="SSF55856">
    <property type="entry name" value="Cytochrome b5-like heme/steroid binding domain"/>
    <property type="match status" value="1"/>
</dbReference>
<dbReference type="InterPro" id="IPR012171">
    <property type="entry name" value="Fatty_acid_desaturase"/>
</dbReference>
<dbReference type="Pfam" id="PF00487">
    <property type="entry name" value="FA_desaturase"/>
    <property type="match status" value="1"/>
</dbReference>
<accession>A0A1Y2I3V9</accession>
<reference evidence="2 3" key="1">
    <citation type="submission" date="2016-07" db="EMBL/GenBank/DDBJ databases">
        <title>Pervasive Adenine N6-methylation of Active Genes in Fungi.</title>
        <authorList>
            <consortium name="DOE Joint Genome Institute"/>
            <person name="Mondo S.J."/>
            <person name="Dannebaum R.O."/>
            <person name="Kuo R.C."/>
            <person name="Labutti K."/>
            <person name="Haridas S."/>
            <person name="Kuo A."/>
            <person name="Salamov A."/>
            <person name="Ahrendt S.R."/>
            <person name="Lipzen A."/>
            <person name="Sullivan W."/>
            <person name="Andreopoulos W.B."/>
            <person name="Clum A."/>
            <person name="Lindquist E."/>
            <person name="Daum C."/>
            <person name="Ramamoorthy G.K."/>
            <person name="Gryganskyi A."/>
            <person name="Culley D."/>
            <person name="Magnuson J.K."/>
            <person name="James T.Y."/>
            <person name="O'Malley M.A."/>
            <person name="Stajich J.E."/>
            <person name="Spatafora J.W."/>
            <person name="Visel A."/>
            <person name="Grigoriev I.V."/>
        </authorList>
    </citation>
    <scope>NUCLEOTIDE SEQUENCE [LARGE SCALE GENOMIC DNA]</scope>
    <source>
        <strain evidence="2 3">PL171</strain>
    </source>
</reference>
<organism evidence="2 3">
    <name type="scientific">Catenaria anguillulae PL171</name>
    <dbReference type="NCBI Taxonomy" id="765915"/>
    <lineage>
        <taxon>Eukaryota</taxon>
        <taxon>Fungi</taxon>
        <taxon>Fungi incertae sedis</taxon>
        <taxon>Blastocladiomycota</taxon>
        <taxon>Blastocladiomycetes</taxon>
        <taxon>Blastocladiales</taxon>
        <taxon>Catenariaceae</taxon>
        <taxon>Catenaria</taxon>
    </lineage>
</organism>
<dbReference type="InterPro" id="IPR005804">
    <property type="entry name" value="FA_desaturase_dom"/>
</dbReference>
<dbReference type="GO" id="GO:0016717">
    <property type="term" value="F:oxidoreductase activity, acting on paired donors, with oxidation of a pair of donors resulting in the reduction of molecular oxygen to two molecules of water"/>
    <property type="evidence" value="ECO:0007669"/>
    <property type="project" value="TreeGrafter"/>
</dbReference>
<dbReference type="Proteomes" id="UP000193411">
    <property type="component" value="Unassembled WGS sequence"/>
</dbReference>
<dbReference type="InterPro" id="IPR036400">
    <property type="entry name" value="Cyt_B5-like_heme/steroid_sf"/>
</dbReference>
<feature type="domain" description="Cytochrome b5 heme-binding" evidence="1">
    <location>
        <begin position="100"/>
        <end position="165"/>
    </location>
</feature>
<dbReference type="PANTHER" id="PTHR19353">
    <property type="entry name" value="FATTY ACID DESATURASE 2"/>
    <property type="match status" value="1"/>
</dbReference>
<dbReference type="PROSITE" id="PS50255">
    <property type="entry name" value="CYTOCHROME_B5_2"/>
    <property type="match status" value="1"/>
</dbReference>
<dbReference type="Gene3D" id="3.10.120.10">
    <property type="entry name" value="Cytochrome b5-like heme/steroid binding domain"/>
    <property type="match status" value="1"/>
</dbReference>
<comment type="caution">
    <text evidence="2">The sequence shown here is derived from an EMBL/GenBank/DDBJ whole genome shotgun (WGS) entry which is preliminary data.</text>
</comment>
<proteinExistence type="predicted"/>
<dbReference type="PANTHER" id="PTHR19353:SF15">
    <property type="entry name" value="CYTOCHROME B5 HEME-BINDING DOMAIN-CONTAINING PROTEIN"/>
    <property type="match status" value="1"/>
</dbReference>
<dbReference type="Pfam" id="PF00173">
    <property type="entry name" value="Cyt-b5"/>
    <property type="match status" value="1"/>
</dbReference>
<dbReference type="InterPro" id="IPR001199">
    <property type="entry name" value="Cyt_B5-like_heme/steroid-bd"/>
</dbReference>
<keyword evidence="3" id="KW-1185">Reference proteome</keyword>
<gene>
    <name evidence="2" type="ORF">BCR44DRAFT_1457413</name>
</gene>
<dbReference type="OrthoDB" id="260519at2759"/>
<sequence>MPHDLPPTPTSSIMVPTTAQLEAKLATASAASANVIPILTPPITPPKSASASPSSGSPIIAPAALMPNCPRPFAPCYGLGLALGRCPAPRVAASTLPQIHHTPDTLYTRIHGKWYDLRDFRSRHPGGPFALSMVAGRDGTVLFESYHPFSPVAKMQAFLRKYEVAADIGRRLRTIEEDTPGMPRVDNLFDWPEGGSEFANELKGALREYFEQEATRRGVTFREATKGTPKRHAELLLVATAFVGTVYLMAVRTWWPAMFLCPLTAWVFAANVFHDASHFALTVNPNGNFFAAYLFPYFTSPTTWALQHIIGHHAYPNVAHLDPDVAHTRHARRDHPKMDWNPAHEWQGLWYRLAPHWLLATTFGLNIANEVDNVITGAYNDAVPVGPRSLSRHLIHLSGRALTHQVVTAQNFGPKSAFHFWMSGGLNHQIEHHLFPD</sequence>
<dbReference type="GO" id="GO:0006629">
    <property type="term" value="P:lipid metabolic process"/>
    <property type="evidence" value="ECO:0007669"/>
    <property type="project" value="InterPro"/>
</dbReference>
<protein>
    <recommendedName>
        <fullName evidence="1">Cytochrome b5 heme-binding domain-containing protein</fullName>
    </recommendedName>
</protein>
<dbReference type="GO" id="GO:0016020">
    <property type="term" value="C:membrane"/>
    <property type="evidence" value="ECO:0007669"/>
    <property type="project" value="TreeGrafter"/>
</dbReference>
<evidence type="ECO:0000313" key="2">
    <source>
        <dbReference type="EMBL" id="ORZ40904.1"/>
    </source>
</evidence>
<dbReference type="SMART" id="SM01117">
    <property type="entry name" value="Cyt-b5"/>
    <property type="match status" value="1"/>
</dbReference>
<dbReference type="EMBL" id="MCFL01000002">
    <property type="protein sequence ID" value="ORZ40904.1"/>
    <property type="molecule type" value="Genomic_DNA"/>
</dbReference>
<evidence type="ECO:0000259" key="1">
    <source>
        <dbReference type="PROSITE" id="PS50255"/>
    </source>
</evidence>